<protein>
    <submittedName>
        <fullName evidence="2">Nuclear transport factor 2 family protein</fullName>
    </submittedName>
</protein>
<dbReference type="InterPro" id="IPR037401">
    <property type="entry name" value="SnoaL-like"/>
</dbReference>
<gene>
    <name evidence="2" type="ORF">EGH25_07055</name>
</gene>
<dbReference type="Gene3D" id="3.10.450.50">
    <property type="match status" value="1"/>
</dbReference>
<dbReference type="AlphaFoldDB" id="A0A9Q4GGF8"/>
<evidence type="ECO:0000259" key="1">
    <source>
        <dbReference type="Pfam" id="PF13474"/>
    </source>
</evidence>
<organism evidence="2 3">
    <name type="scientific">Halorutilus salinus</name>
    <dbReference type="NCBI Taxonomy" id="2487751"/>
    <lineage>
        <taxon>Archaea</taxon>
        <taxon>Methanobacteriati</taxon>
        <taxon>Methanobacteriota</taxon>
        <taxon>Stenosarchaea group</taxon>
        <taxon>Halobacteria</taxon>
        <taxon>Halorutilales</taxon>
        <taxon>Halorutilaceae</taxon>
        <taxon>Halorutilus</taxon>
    </lineage>
</organism>
<comment type="caution">
    <text evidence="2">The sequence shown here is derived from an EMBL/GenBank/DDBJ whole genome shotgun (WGS) entry which is preliminary data.</text>
</comment>
<proteinExistence type="predicted"/>
<dbReference type="Proteomes" id="UP001149411">
    <property type="component" value="Unassembled WGS sequence"/>
</dbReference>
<keyword evidence="3" id="KW-1185">Reference proteome</keyword>
<reference evidence="2" key="1">
    <citation type="submission" date="2022-09" db="EMBL/GenBank/DDBJ databases">
        <title>Haloadaptaus new haloarchaeum isolated from saline soil.</title>
        <authorList>
            <person name="Duran-Viseras A."/>
            <person name="Sanchez-Porro C."/>
            <person name="Ventosa A."/>
        </authorList>
    </citation>
    <scope>NUCLEOTIDE SEQUENCE</scope>
    <source>
        <strain evidence="2">F3-133</strain>
    </source>
</reference>
<dbReference type="Pfam" id="PF13474">
    <property type="entry name" value="SnoaL_3"/>
    <property type="match status" value="1"/>
</dbReference>
<dbReference type="EMBL" id="RKLV01000006">
    <property type="protein sequence ID" value="MCX2819109.1"/>
    <property type="molecule type" value="Genomic_DNA"/>
</dbReference>
<dbReference type="RefSeq" id="WP_266087104.1">
    <property type="nucleotide sequence ID" value="NZ_RKLV01000006.1"/>
</dbReference>
<name>A0A9Q4GGF8_9EURY</name>
<accession>A0A9Q4GGF8</accession>
<sequence length="124" mass="14359">MDAEQRIESYYESLRNGETLPPYFADDADLVKYGISERLDGYEEVSEGLRSQTRSTEGWTVESEDLRVTERDGGYAWFTDSVRMAWTDNEKEKGYDFDSRWSGSLENRDGWVFVSMHVSVGWDG</sequence>
<dbReference type="SUPFAM" id="SSF54427">
    <property type="entry name" value="NTF2-like"/>
    <property type="match status" value="1"/>
</dbReference>
<feature type="domain" description="SnoaL-like" evidence="1">
    <location>
        <begin position="5"/>
        <end position="120"/>
    </location>
</feature>
<evidence type="ECO:0000313" key="3">
    <source>
        <dbReference type="Proteomes" id="UP001149411"/>
    </source>
</evidence>
<dbReference type="InterPro" id="IPR032710">
    <property type="entry name" value="NTF2-like_dom_sf"/>
</dbReference>
<evidence type="ECO:0000313" key="2">
    <source>
        <dbReference type="EMBL" id="MCX2819109.1"/>
    </source>
</evidence>